<dbReference type="GO" id="GO:0005829">
    <property type="term" value="C:cytosol"/>
    <property type="evidence" value="ECO:0007669"/>
    <property type="project" value="TreeGrafter"/>
</dbReference>
<dbReference type="STRING" id="225848.Sps_03847"/>
<dbReference type="RefSeq" id="WP_077753936.1">
    <property type="nucleotide sequence ID" value="NZ_CP014782.1"/>
</dbReference>
<evidence type="ECO:0008006" key="3">
    <source>
        <dbReference type="Google" id="ProtNLM"/>
    </source>
</evidence>
<dbReference type="Gene3D" id="3.40.390.10">
    <property type="entry name" value="Collagenase (Catalytic Domain)"/>
    <property type="match status" value="1"/>
</dbReference>
<sequence length="274" mass="31710">MIAIFLVSLIASAAIGWIVSRNWRTARRRQHIAQQPFPKAWREILKRRMPYFRSLPTDLQLQLKKHIQVFLSEKEFVGCDGIIIDDEMRVTIAAQACLLLLNRPTDFYPNLKQILVYPSVFFVNNQEHRSGGVVSDRQRILSGESWQNGKVILSWQTAQADAANPVDGSNVVIHEFAHQLDQEDGNANGAPILDRMSDYSAWSTILSHEFDILQRSAEQDIPSLFSYYGATNPAEFFAVITEVFFERPDEFYRYHKELYQELSLFFKLDPVNWH</sequence>
<dbReference type="AlphaFoldDB" id="A0A1S6HTT5"/>
<gene>
    <name evidence="1" type="ORF">Sps_03847</name>
</gene>
<dbReference type="PANTHER" id="PTHR30164">
    <property type="entry name" value="MTFA PEPTIDASE"/>
    <property type="match status" value="1"/>
</dbReference>
<dbReference type="SUPFAM" id="SSF55486">
    <property type="entry name" value="Metalloproteases ('zincins'), catalytic domain"/>
    <property type="match status" value="1"/>
</dbReference>
<dbReference type="GO" id="GO:0004177">
    <property type="term" value="F:aminopeptidase activity"/>
    <property type="evidence" value="ECO:0007669"/>
    <property type="project" value="TreeGrafter"/>
</dbReference>
<dbReference type="InterPro" id="IPR010384">
    <property type="entry name" value="MtfA_fam"/>
</dbReference>
<dbReference type="OrthoDB" id="9786424at2"/>
<dbReference type="EMBL" id="CP014782">
    <property type="protein sequence ID" value="AQS38963.1"/>
    <property type="molecule type" value="Genomic_DNA"/>
</dbReference>
<dbReference type="GO" id="GO:0008237">
    <property type="term" value="F:metallopeptidase activity"/>
    <property type="evidence" value="ECO:0007669"/>
    <property type="project" value="InterPro"/>
</dbReference>
<dbReference type="PANTHER" id="PTHR30164:SF2">
    <property type="entry name" value="PROTEIN MTFA"/>
    <property type="match status" value="1"/>
</dbReference>
<accession>A0A1S6HTT5</accession>
<dbReference type="Pfam" id="PF06167">
    <property type="entry name" value="Peptidase_M90"/>
    <property type="match status" value="1"/>
</dbReference>
<proteinExistence type="predicted"/>
<organism evidence="1 2">
    <name type="scientific">Shewanella psychrophila</name>
    <dbReference type="NCBI Taxonomy" id="225848"/>
    <lineage>
        <taxon>Bacteria</taxon>
        <taxon>Pseudomonadati</taxon>
        <taxon>Pseudomonadota</taxon>
        <taxon>Gammaproteobacteria</taxon>
        <taxon>Alteromonadales</taxon>
        <taxon>Shewanellaceae</taxon>
        <taxon>Shewanella</taxon>
    </lineage>
</organism>
<dbReference type="Gene3D" id="1.10.472.150">
    <property type="entry name" value="Glucose-regulated metallo-peptidase M90, N-terminal domain"/>
    <property type="match status" value="1"/>
</dbReference>
<reference evidence="1 2" key="1">
    <citation type="submission" date="2016-03" db="EMBL/GenBank/DDBJ databases">
        <title>Complete genome sequence of Shewanella psychrophila WP2, a deep sea bacterium isolated from west Pacific sediment.</title>
        <authorList>
            <person name="Xu G."/>
            <person name="Jian H."/>
        </authorList>
    </citation>
    <scope>NUCLEOTIDE SEQUENCE [LARGE SCALE GENOMIC DNA]</scope>
    <source>
        <strain evidence="1 2">WP2</strain>
    </source>
</reference>
<dbReference type="InterPro" id="IPR024079">
    <property type="entry name" value="MetalloPept_cat_dom_sf"/>
</dbReference>
<keyword evidence="2" id="KW-1185">Reference proteome</keyword>
<name>A0A1S6HTT5_9GAMM</name>
<evidence type="ECO:0000313" key="1">
    <source>
        <dbReference type="EMBL" id="AQS38963.1"/>
    </source>
</evidence>
<dbReference type="InterPro" id="IPR042252">
    <property type="entry name" value="MtfA_N"/>
</dbReference>
<dbReference type="KEGG" id="spsw:Sps_03847"/>
<evidence type="ECO:0000313" key="2">
    <source>
        <dbReference type="Proteomes" id="UP000189545"/>
    </source>
</evidence>
<protein>
    <recommendedName>
        <fullName evidence="3">Zinc-dependent peptidase</fullName>
    </recommendedName>
</protein>
<dbReference type="CDD" id="cd20169">
    <property type="entry name" value="Peptidase_M90_mtfA"/>
    <property type="match status" value="1"/>
</dbReference>
<dbReference type="Proteomes" id="UP000189545">
    <property type="component" value="Chromosome"/>
</dbReference>